<dbReference type="Proteomes" id="UP000832097">
    <property type="component" value="Chromosome"/>
</dbReference>
<protein>
    <recommendedName>
        <fullName evidence="3">DUF559 domain-containing protein</fullName>
    </recommendedName>
</protein>
<reference evidence="1 2" key="1">
    <citation type="submission" date="2022-03" db="EMBL/GenBank/DDBJ databases">
        <title>Mucilaginibacter sp. isolated from the gut of Protaetia brevitarsis seulensis larvae.</title>
        <authorList>
            <person name="Won M."/>
            <person name="Kim S.-J."/>
            <person name="Kwon S.-W."/>
        </authorList>
    </citation>
    <scope>NUCLEOTIDE SEQUENCE [LARGE SCALE GENOMIC DNA]</scope>
    <source>
        <strain evidence="1 2">CFWR-12</strain>
    </source>
</reference>
<proteinExistence type="predicted"/>
<keyword evidence="2" id="KW-1185">Reference proteome</keyword>
<organism evidence="1 2">
    <name type="scientific">Agromyces larvae</name>
    <dbReference type="NCBI Taxonomy" id="2929802"/>
    <lineage>
        <taxon>Bacteria</taxon>
        <taxon>Bacillati</taxon>
        <taxon>Actinomycetota</taxon>
        <taxon>Actinomycetes</taxon>
        <taxon>Micrococcales</taxon>
        <taxon>Microbacteriaceae</taxon>
        <taxon>Agromyces</taxon>
    </lineage>
</organism>
<dbReference type="RefSeq" id="WP_243557252.1">
    <property type="nucleotide sequence ID" value="NZ_CP094528.1"/>
</dbReference>
<sequence>MVAVRFGCGHGASADGSLAISRECPVCRLIAETQRSRSELLGRVVPAQRARLAVETRVGAEYEWRCVRGHDRYTATVVEVLTGTGCGKCRAAASAPAAVREAGLAFMDHGLRTRTSATEQRLRALLGERLHLPHRVNAVHVRRTFHGRTVVWPDILVPALRIAIEYDDPGRSGRSHRGLREASDLEKDEALREVGWEVIRVRGGGLGPLGRHSVVCRAITNEVADAVVARMRDIRGDEAVASVAREATESRNTPVPEAPLPLG</sequence>
<accession>A0ABY4C0W0</accession>
<evidence type="ECO:0000313" key="2">
    <source>
        <dbReference type="Proteomes" id="UP000832097"/>
    </source>
</evidence>
<evidence type="ECO:0008006" key="3">
    <source>
        <dbReference type="Google" id="ProtNLM"/>
    </source>
</evidence>
<name>A0ABY4C0W0_9MICO</name>
<evidence type="ECO:0000313" key="1">
    <source>
        <dbReference type="EMBL" id="UOE45004.1"/>
    </source>
</evidence>
<dbReference type="EMBL" id="CP094528">
    <property type="protein sequence ID" value="UOE45004.1"/>
    <property type="molecule type" value="Genomic_DNA"/>
</dbReference>
<gene>
    <name evidence="1" type="ORF">MTO99_04275</name>
</gene>